<reference evidence="8 9" key="1">
    <citation type="journal article" date="2019" name="Nat. Ecol. Evol.">
        <title>Megaphylogeny resolves global patterns of mushroom evolution.</title>
        <authorList>
            <person name="Varga T."/>
            <person name="Krizsan K."/>
            <person name="Foldi C."/>
            <person name="Dima B."/>
            <person name="Sanchez-Garcia M."/>
            <person name="Sanchez-Ramirez S."/>
            <person name="Szollosi G.J."/>
            <person name="Szarkandi J.G."/>
            <person name="Papp V."/>
            <person name="Albert L."/>
            <person name="Andreopoulos W."/>
            <person name="Angelini C."/>
            <person name="Antonin V."/>
            <person name="Barry K.W."/>
            <person name="Bougher N.L."/>
            <person name="Buchanan P."/>
            <person name="Buyck B."/>
            <person name="Bense V."/>
            <person name="Catcheside P."/>
            <person name="Chovatia M."/>
            <person name="Cooper J."/>
            <person name="Damon W."/>
            <person name="Desjardin D."/>
            <person name="Finy P."/>
            <person name="Geml J."/>
            <person name="Haridas S."/>
            <person name="Hughes K."/>
            <person name="Justo A."/>
            <person name="Karasinski D."/>
            <person name="Kautmanova I."/>
            <person name="Kiss B."/>
            <person name="Kocsube S."/>
            <person name="Kotiranta H."/>
            <person name="LaButti K.M."/>
            <person name="Lechner B.E."/>
            <person name="Liimatainen K."/>
            <person name="Lipzen A."/>
            <person name="Lukacs Z."/>
            <person name="Mihaltcheva S."/>
            <person name="Morgado L.N."/>
            <person name="Niskanen T."/>
            <person name="Noordeloos M.E."/>
            <person name="Ohm R.A."/>
            <person name="Ortiz-Santana B."/>
            <person name="Ovrebo C."/>
            <person name="Racz N."/>
            <person name="Riley R."/>
            <person name="Savchenko A."/>
            <person name="Shiryaev A."/>
            <person name="Soop K."/>
            <person name="Spirin V."/>
            <person name="Szebenyi C."/>
            <person name="Tomsovsky M."/>
            <person name="Tulloss R.E."/>
            <person name="Uehling J."/>
            <person name="Grigoriev I.V."/>
            <person name="Vagvolgyi C."/>
            <person name="Papp T."/>
            <person name="Martin F.M."/>
            <person name="Miettinen O."/>
            <person name="Hibbett D.S."/>
            <person name="Nagy L.G."/>
        </authorList>
    </citation>
    <scope>NUCLEOTIDE SEQUENCE [LARGE SCALE GENOMIC DNA]</scope>
    <source>
        <strain evidence="8 9">FP101781</strain>
    </source>
</reference>
<protein>
    <submittedName>
        <fullName evidence="8">Homeodomain mating-type protein</fullName>
    </submittedName>
</protein>
<dbReference type="PROSITE" id="PS00027">
    <property type="entry name" value="HOMEOBOX_1"/>
    <property type="match status" value="1"/>
</dbReference>
<evidence type="ECO:0000256" key="1">
    <source>
        <dbReference type="ARBA" id="ARBA00023125"/>
    </source>
</evidence>
<organism evidence="8 9">
    <name type="scientific">Coprinellus micaceus</name>
    <name type="common">Glistening ink-cap mushroom</name>
    <name type="synonym">Coprinus micaceus</name>
    <dbReference type="NCBI Taxonomy" id="71717"/>
    <lineage>
        <taxon>Eukaryota</taxon>
        <taxon>Fungi</taxon>
        <taxon>Dikarya</taxon>
        <taxon>Basidiomycota</taxon>
        <taxon>Agaricomycotina</taxon>
        <taxon>Agaricomycetes</taxon>
        <taxon>Agaricomycetidae</taxon>
        <taxon>Agaricales</taxon>
        <taxon>Agaricineae</taxon>
        <taxon>Psathyrellaceae</taxon>
        <taxon>Coprinellus</taxon>
    </lineage>
</organism>
<feature type="compositionally biased region" description="Polar residues" evidence="6">
    <location>
        <begin position="390"/>
        <end position="402"/>
    </location>
</feature>
<dbReference type="STRING" id="71717.A0A4Y7TYJ8"/>
<dbReference type="CDD" id="cd00086">
    <property type="entry name" value="homeodomain"/>
    <property type="match status" value="1"/>
</dbReference>
<evidence type="ECO:0000256" key="6">
    <source>
        <dbReference type="SAM" id="MobiDB-lite"/>
    </source>
</evidence>
<dbReference type="SMART" id="SM00389">
    <property type="entry name" value="HOX"/>
    <property type="match status" value="1"/>
</dbReference>
<dbReference type="GO" id="GO:0000981">
    <property type="term" value="F:DNA-binding transcription factor activity, RNA polymerase II-specific"/>
    <property type="evidence" value="ECO:0007669"/>
    <property type="project" value="InterPro"/>
</dbReference>
<dbReference type="EMBL" id="QPFP01000002">
    <property type="protein sequence ID" value="TEB38898.1"/>
    <property type="molecule type" value="Genomic_DNA"/>
</dbReference>
<dbReference type="Gene3D" id="1.10.10.60">
    <property type="entry name" value="Homeodomain-like"/>
    <property type="match status" value="1"/>
</dbReference>
<keyword evidence="1 4" id="KW-0238">DNA-binding</keyword>
<dbReference type="AlphaFoldDB" id="A0A4Y7TYJ8"/>
<comment type="subcellular location">
    <subcellularLocation>
        <location evidence="4 5">Nucleus</location>
    </subcellularLocation>
</comment>
<sequence length="473" mass="52929">MKASTSSILRGILITSRSLTGHLRDIGFRPKTHSQPSETASPVALSLPYPNDIVESIRSSVISAPVQDRVVDRVDKWYQETLRTLQIEYTSTLSKLAPLPPIPGINPEQNLPSVYESLFKDKLVPKFRADIDSLLRQALANHHAARQNEKRKLPFNHECLPLLETYFEYNAYPSAQDRALLARKTMMCSRQIEVWFQNHRRRAKKEGRQLRRLSQDPLPRELDIEHLNTTVSQVLAPKDELKANSLKESSPNDVILQPPTPAVLAADALCAQAPAHAFPTKYPPTPDHTAGLLSGKSWSFPTPVWPRQSSVKAPLRKPIITPNELAVELQLKLSITGSDTAKRPHAASPAWYPIMTVPLAAPHFALVRTPSSPSFPQPQPIVRDPPTPQFLRQKTSSLTNYKRPSPYQLRQPLKHRSLGRTASNSSLCSLSSSSDESEIQTPSPSPLARYLSLPKEAYIPPQYPDWEAYLLPP</sequence>
<keyword evidence="3 4" id="KW-0539">Nucleus</keyword>
<feature type="region of interest" description="Disordered" evidence="6">
    <location>
        <begin position="370"/>
        <end position="446"/>
    </location>
</feature>
<evidence type="ECO:0000256" key="2">
    <source>
        <dbReference type="ARBA" id="ARBA00023155"/>
    </source>
</evidence>
<evidence type="ECO:0000256" key="4">
    <source>
        <dbReference type="PROSITE-ProRule" id="PRU00108"/>
    </source>
</evidence>
<dbReference type="PROSITE" id="PS50071">
    <property type="entry name" value="HOMEOBOX_2"/>
    <property type="match status" value="1"/>
</dbReference>
<dbReference type="Pfam" id="PF00046">
    <property type="entry name" value="Homeodomain"/>
    <property type="match status" value="1"/>
</dbReference>
<dbReference type="Proteomes" id="UP000298030">
    <property type="component" value="Unassembled WGS sequence"/>
</dbReference>
<evidence type="ECO:0000313" key="8">
    <source>
        <dbReference type="EMBL" id="TEB38898.1"/>
    </source>
</evidence>
<dbReference type="SUPFAM" id="SSF46689">
    <property type="entry name" value="Homeodomain-like"/>
    <property type="match status" value="1"/>
</dbReference>
<evidence type="ECO:0000256" key="5">
    <source>
        <dbReference type="RuleBase" id="RU000682"/>
    </source>
</evidence>
<keyword evidence="2 4" id="KW-0371">Homeobox</keyword>
<feature type="domain" description="Homeobox" evidence="7">
    <location>
        <begin position="146"/>
        <end position="206"/>
    </location>
</feature>
<feature type="compositionally biased region" description="Low complexity" evidence="6">
    <location>
        <begin position="423"/>
        <end position="434"/>
    </location>
</feature>
<dbReference type="OrthoDB" id="6159439at2759"/>
<dbReference type="GO" id="GO:0003677">
    <property type="term" value="F:DNA binding"/>
    <property type="evidence" value="ECO:0007669"/>
    <property type="project" value="UniProtKB-UniRule"/>
</dbReference>
<feature type="DNA-binding region" description="Homeobox" evidence="4">
    <location>
        <begin position="148"/>
        <end position="207"/>
    </location>
</feature>
<dbReference type="InterPro" id="IPR001356">
    <property type="entry name" value="HD"/>
</dbReference>
<dbReference type="InterPro" id="IPR009057">
    <property type="entry name" value="Homeodomain-like_sf"/>
</dbReference>
<accession>A0A4Y7TYJ8</accession>
<dbReference type="InterPro" id="IPR017970">
    <property type="entry name" value="Homeobox_CS"/>
</dbReference>
<dbReference type="GO" id="GO:0005634">
    <property type="term" value="C:nucleus"/>
    <property type="evidence" value="ECO:0007669"/>
    <property type="project" value="UniProtKB-SubCell"/>
</dbReference>
<evidence type="ECO:0000313" key="9">
    <source>
        <dbReference type="Proteomes" id="UP000298030"/>
    </source>
</evidence>
<comment type="caution">
    <text evidence="8">The sequence shown here is derived from an EMBL/GenBank/DDBJ whole genome shotgun (WGS) entry which is preliminary data.</text>
</comment>
<evidence type="ECO:0000259" key="7">
    <source>
        <dbReference type="PROSITE" id="PS50071"/>
    </source>
</evidence>
<feature type="compositionally biased region" description="Pro residues" evidence="6">
    <location>
        <begin position="373"/>
        <end position="388"/>
    </location>
</feature>
<proteinExistence type="predicted"/>
<gene>
    <name evidence="8" type="ORF">FA13DRAFT_1785178</name>
</gene>
<name>A0A4Y7TYJ8_COPMI</name>
<keyword evidence="9" id="KW-1185">Reference proteome</keyword>
<evidence type="ECO:0000256" key="3">
    <source>
        <dbReference type="ARBA" id="ARBA00023242"/>
    </source>
</evidence>